<evidence type="ECO:0000256" key="1">
    <source>
        <dbReference type="SAM" id="SignalP"/>
    </source>
</evidence>
<feature type="signal peptide" evidence="1">
    <location>
        <begin position="1"/>
        <end position="18"/>
    </location>
</feature>
<keyword evidence="1" id="KW-0732">Signal</keyword>
<dbReference type="AlphaFoldDB" id="A0A224Y6L1"/>
<dbReference type="EMBL" id="GFTR01000215">
    <property type="protein sequence ID" value="JAW16211.1"/>
    <property type="molecule type" value="Transcribed_RNA"/>
</dbReference>
<proteinExistence type="predicted"/>
<accession>A0A224Y6L1</accession>
<protein>
    <submittedName>
        <fullName evidence="2">Putative secreted protein</fullName>
    </submittedName>
</protein>
<evidence type="ECO:0000313" key="2">
    <source>
        <dbReference type="EMBL" id="JAW16211.1"/>
    </source>
</evidence>
<sequence>MPKSPLWNLILIIMVVKAFEVISKPLSKNNRDGTSILLGTKFEFVTKLLSHFIEHPSYLIFKFIYTTII</sequence>
<feature type="chain" id="PRO_5013008142" evidence="1">
    <location>
        <begin position="19"/>
        <end position="69"/>
    </location>
</feature>
<reference evidence="2" key="1">
    <citation type="journal article" date="2018" name="PLoS Negl. Trop. Dis.">
        <title>An insight into the salivary gland and fat body transcriptome of Panstrongylus lignarius (Hemiptera: Heteroptera), the main vector of Chagas disease in Peru.</title>
        <authorList>
            <person name="Nevoa J.C."/>
            <person name="Mendes M.T."/>
            <person name="da Silva M.V."/>
            <person name="Soares S.C."/>
            <person name="Oliveira C.J.F."/>
            <person name="Ribeiro J.M.C."/>
        </authorList>
    </citation>
    <scope>NUCLEOTIDE SEQUENCE</scope>
</reference>
<organism evidence="2">
    <name type="scientific">Panstrongylus lignarius</name>
    <dbReference type="NCBI Taxonomy" id="156445"/>
    <lineage>
        <taxon>Eukaryota</taxon>
        <taxon>Metazoa</taxon>
        <taxon>Ecdysozoa</taxon>
        <taxon>Arthropoda</taxon>
        <taxon>Hexapoda</taxon>
        <taxon>Insecta</taxon>
        <taxon>Pterygota</taxon>
        <taxon>Neoptera</taxon>
        <taxon>Paraneoptera</taxon>
        <taxon>Hemiptera</taxon>
        <taxon>Heteroptera</taxon>
        <taxon>Panheteroptera</taxon>
        <taxon>Cimicomorpha</taxon>
        <taxon>Reduviidae</taxon>
        <taxon>Triatominae</taxon>
        <taxon>Panstrongylus</taxon>
    </lineage>
</organism>
<name>A0A224Y6L1_9HEMI</name>